<proteinExistence type="predicted"/>
<protein>
    <submittedName>
        <fullName evidence="1">Uncharacterized protein</fullName>
    </submittedName>
</protein>
<comment type="caution">
    <text evidence="1">The sequence shown here is derived from an EMBL/GenBank/DDBJ whole genome shotgun (WGS) entry which is preliminary data.</text>
</comment>
<evidence type="ECO:0000313" key="1">
    <source>
        <dbReference type="EMBL" id="OHU76092.1"/>
    </source>
</evidence>
<dbReference type="EMBL" id="MLIS01000004">
    <property type="protein sequence ID" value="OHU76092.1"/>
    <property type="molecule type" value="Genomic_DNA"/>
</dbReference>
<accession>A0A1S1LY22</accession>
<evidence type="ECO:0000313" key="2">
    <source>
        <dbReference type="Proteomes" id="UP000179441"/>
    </source>
</evidence>
<reference evidence="1 2" key="1">
    <citation type="submission" date="2016-10" db="EMBL/GenBank/DDBJ databases">
        <title>Evaluation of Human, Veterinary and Environmental Mycobacterium chelonae Isolates by Core Genome Phylogenomic Analysis, Targeted Gene Comparison, and Anti-microbial Susceptibility Patterns: A Tale of Mistaken Identities.</title>
        <authorList>
            <person name="Fogelson S.B."/>
            <person name="Camus A.C."/>
            <person name="Lorenz W."/>
            <person name="Vasireddy R."/>
            <person name="Vasireddy S."/>
            <person name="Smith T."/>
            <person name="Brown-Elliott B.A."/>
            <person name="Wallace R.J.Jr."/>
            <person name="Hasan N.A."/>
            <person name="Reischl U."/>
            <person name="Sanchez S."/>
        </authorList>
    </citation>
    <scope>NUCLEOTIDE SEQUENCE [LARGE SCALE GENOMIC DNA]</scope>
    <source>
        <strain evidence="1 2">15518</strain>
    </source>
</reference>
<sequence>MAKVFAGQRALTERMALRIDTALRWAPGSTMRAARDGSVPIPLDFPGPLHTLLSEVAELNDQVRHDADQISAAITKTRAAVDQFPAAHSAGVMRESLRTAQNHLTHSQRLMTRLHHTLQHSHDWIP</sequence>
<name>A0A1S1LY22_MYCCH</name>
<organism evidence="1 2">
    <name type="scientific">Mycobacteroides chelonae</name>
    <name type="common">Mycobacterium chelonae</name>
    <dbReference type="NCBI Taxonomy" id="1774"/>
    <lineage>
        <taxon>Bacteria</taxon>
        <taxon>Bacillati</taxon>
        <taxon>Actinomycetota</taxon>
        <taxon>Actinomycetes</taxon>
        <taxon>Mycobacteriales</taxon>
        <taxon>Mycobacteriaceae</taxon>
        <taxon>Mycobacteroides</taxon>
    </lineage>
</organism>
<dbReference type="Proteomes" id="UP000179441">
    <property type="component" value="Unassembled WGS sequence"/>
</dbReference>
<keyword evidence="2" id="KW-1185">Reference proteome</keyword>
<dbReference type="AlphaFoldDB" id="A0A1S1LY22"/>
<gene>
    <name evidence="1" type="ORF">BKG84_24675</name>
</gene>